<accession>A0A0R2IRS5</accession>
<dbReference type="EMBL" id="JQBR01000009">
    <property type="protein sequence ID" value="KRN65445.1"/>
    <property type="molecule type" value="Genomic_DNA"/>
</dbReference>
<keyword evidence="1" id="KW-0472">Membrane</keyword>
<evidence type="ECO:0000256" key="1">
    <source>
        <dbReference type="SAM" id="Phobius"/>
    </source>
</evidence>
<keyword evidence="1" id="KW-1133">Transmembrane helix</keyword>
<evidence type="ECO:0000313" key="3">
    <source>
        <dbReference type="Proteomes" id="UP000051568"/>
    </source>
</evidence>
<evidence type="ECO:0000313" key="2">
    <source>
        <dbReference type="EMBL" id="KRN65445.1"/>
    </source>
</evidence>
<reference evidence="2 3" key="1">
    <citation type="journal article" date="2015" name="Genome Announc.">
        <title>Expanding the biotechnology potential of lactobacilli through comparative genomics of 213 strains and associated genera.</title>
        <authorList>
            <person name="Sun Z."/>
            <person name="Harris H.M."/>
            <person name="McCann A."/>
            <person name="Guo C."/>
            <person name="Argimon S."/>
            <person name="Zhang W."/>
            <person name="Yang X."/>
            <person name="Jeffery I.B."/>
            <person name="Cooney J.C."/>
            <person name="Kagawa T.F."/>
            <person name="Liu W."/>
            <person name="Song Y."/>
            <person name="Salvetti E."/>
            <person name="Wrobel A."/>
            <person name="Rasinkangas P."/>
            <person name="Parkhill J."/>
            <person name="Rea M.C."/>
            <person name="O'Sullivan O."/>
            <person name="Ritari J."/>
            <person name="Douillard F.P."/>
            <person name="Paul Ross R."/>
            <person name="Yang R."/>
            <person name="Briner A.E."/>
            <person name="Felis G.E."/>
            <person name="de Vos W.M."/>
            <person name="Barrangou R."/>
            <person name="Klaenhammer T.R."/>
            <person name="Caufield P.W."/>
            <person name="Cui Y."/>
            <person name="Zhang H."/>
            <person name="O'Toole P.W."/>
        </authorList>
    </citation>
    <scope>NUCLEOTIDE SEQUENCE [LARGE SCALE GENOMIC DNA]</scope>
    <source>
        <strain evidence="2 3">DSM 17757</strain>
    </source>
</reference>
<dbReference type="STRING" id="319652.IV80_GL001951"/>
<feature type="transmembrane region" description="Helical" evidence="1">
    <location>
        <begin position="6"/>
        <end position="24"/>
    </location>
</feature>
<comment type="caution">
    <text evidence="2">The sequence shown here is derived from an EMBL/GenBank/DDBJ whole genome shotgun (WGS) entry which is preliminary data.</text>
</comment>
<gene>
    <name evidence="2" type="ORF">IV80_GL001951</name>
</gene>
<protein>
    <submittedName>
        <fullName evidence="2">Uncharacterized protein</fullName>
    </submittedName>
</protein>
<dbReference type="AlphaFoldDB" id="A0A0R2IRS5"/>
<name>A0A0R2IRS5_9LACO</name>
<sequence>MKISTIILLGFDIFIILGLLGVVVNQIRQGSFSDRLWIGIAGILAFGYCGWYLLQYSRKTNK</sequence>
<proteinExistence type="predicted"/>
<feature type="transmembrane region" description="Helical" evidence="1">
    <location>
        <begin position="36"/>
        <end position="54"/>
    </location>
</feature>
<organism evidence="2 3">
    <name type="scientific">Pediococcus cellicola</name>
    <dbReference type="NCBI Taxonomy" id="319652"/>
    <lineage>
        <taxon>Bacteria</taxon>
        <taxon>Bacillati</taxon>
        <taxon>Bacillota</taxon>
        <taxon>Bacilli</taxon>
        <taxon>Lactobacillales</taxon>
        <taxon>Lactobacillaceae</taxon>
        <taxon>Pediococcus</taxon>
    </lineage>
</organism>
<dbReference type="RefSeq" id="WP_057752075.1">
    <property type="nucleotide sequence ID" value="NZ_BJVH01000006.1"/>
</dbReference>
<dbReference type="PATRIC" id="fig|319652.3.peg.1986"/>
<dbReference type="Proteomes" id="UP000051568">
    <property type="component" value="Unassembled WGS sequence"/>
</dbReference>
<keyword evidence="3" id="KW-1185">Reference proteome</keyword>
<dbReference type="OrthoDB" id="2249744at2"/>
<keyword evidence="1" id="KW-0812">Transmembrane</keyword>